<dbReference type="OrthoDB" id="2418081at2759"/>
<dbReference type="RefSeq" id="XP_030992821.1">
    <property type="nucleotide sequence ID" value="XM_031142772.1"/>
</dbReference>
<evidence type="ECO:0000313" key="3">
    <source>
        <dbReference type="EMBL" id="TPX11110.1"/>
    </source>
</evidence>
<protein>
    <recommendedName>
        <fullName evidence="2">Phospholipase/carboxylesterase/thioesterase domain-containing protein</fullName>
    </recommendedName>
</protein>
<gene>
    <name evidence="3" type="ORF">E0L32_007971</name>
</gene>
<organism evidence="3 4">
    <name type="scientific">Thyridium curvatum</name>
    <dbReference type="NCBI Taxonomy" id="1093900"/>
    <lineage>
        <taxon>Eukaryota</taxon>
        <taxon>Fungi</taxon>
        <taxon>Dikarya</taxon>
        <taxon>Ascomycota</taxon>
        <taxon>Pezizomycotina</taxon>
        <taxon>Sordariomycetes</taxon>
        <taxon>Sordariomycetidae</taxon>
        <taxon>Thyridiales</taxon>
        <taxon>Thyridiaceae</taxon>
        <taxon>Thyridium</taxon>
    </lineage>
</organism>
<dbReference type="GO" id="GO:0005737">
    <property type="term" value="C:cytoplasm"/>
    <property type="evidence" value="ECO:0007669"/>
    <property type="project" value="TreeGrafter"/>
</dbReference>
<dbReference type="AlphaFoldDB" id="A0A507B3E2"/>
<evidence type="ECO:0000259" key="2">
    <source>
        <dbReference type="Pfam" id="PF02230"/>
    </source>
</evidence>
<evidence type="ECO:0000256" key="1">
    <source>
        <dbReference type="ARBA" id="ARBA00006499"/>
    </source>
</evidence>
<dbReference type="PANTHER" id="PTHR10655:SF63">
    <property type="entry name" value="PHOSPHOLIPASE_CARBOXYLESTERASE_THIOESTERASE DOMAIN-CONTAINING PROTEIN"/>
    <property type="match status" value="1"/>
</dbReference>
<dbReference type="EMBL" id="SKBQ01000050">
    <property type="protein sequence ID" value="TPX11110.1"/>
    <property type="molecule type" value="Genomic_DNA"/>
</dbReference>
<dbReference type="InterPro" id="IPR029058">
    <property type="entry name" value="AB_hydrolase_fold"/>
</dbReference>
<dbReference type="GO" id="GO:0008474">
    <property type="term" value="F:palmitoyl-(protein) hydrolase activity"/>
    <property type="evidence" value="ECO:0007669"/>
    <property type="project" value="TreeGrafter"/>
</dbReference>
<dbReference type="InParanoid" id="A0A507B3E2"/>
<comment type="caution">
    <text evidence="3">The sequence shown here is derived from an EMBL/GenBank/DDBJ whole genome shotgun (WGS) entry which is preliminary data.</text>
</comment>
<comment type="similarity">
    <text evidence="1">Belongs to the AB hydrolase superfamily. AB hydrolase 2 family.</text>
</comment>
<reference evidence="3 4" key="1">
    <citation type="submission" date="2019-06" db="EMBL/GenBank/DDBJ databases">
        <title>Draft genome sequence of the filamentous fungus Phialemoniopsis curvata isolated from diesel fuel.</title>
        <authorList>
            <person name="Varaljay V.A."/>
            <person name="Lyon W.J."/>
            <person name="Crouch A.L."/>
            <person name="Drake C.E."/>
            <person name="Hollomon J.M."/>
            <person name="Nadeau L.J."/>
            <person name="Nunn H.S."/>
            <person name="Stevenson B.S."/>
            <person name="Bojanowski C.L."/>
            <person name="Crookes-Goodson W.J."/>
        </authorList>
    </citation>
    <scope>NUCLEOTIDE SEQUENCE [LARGE SCALE GENOMIC DNA]</scope>
    <source>
        <strain evidence="3 4">D216</strain>
    </source>
</reference>
<dbReference type="GO" id="GO:0052689">
    <property type="term" value="F:carboxylic ester hydrolase activity"/>
    <property type="evidence" value="ECO:0007669"/>
    <property type="project" value="TreeGrafter"/>
</dbReference>
<dbReference type="SUPFAM" id="SSF53474">
    <property type="entry name" value="alpha/beta-Hydrolases"/>
    <property type="match status" value="1"/>
</dbReference>
<dbReference type="GeneID" id="41975418"/>
<accession>A0A507B3E2</accession>
<dbReference type="STRING" id="1093900.A0A507B3E2"/>
<feature type="domain" description="Phospholipase/carboxylesterase/thioesterase" evidence="2">
    <location>
        <begin position="6"/>
        <end position="248"/>
    </location>
</feature>
<dbReference type="InterPro" id="IPR003140">
    <property type="entry name" value="PLipase/COase/thioEstase"/>
</dbReference>
<dbReference type="Pfam" id="PF02230">
    <property type="entry name" value="Abhydrolase_2"/>
    <property type="match status" value="1"/>
</dbReference>
<sequence>MDGVFIIEPSRPPHTHTVVFLHGRGDNARSFAASLVNSKDSHSRSLFEAFPSLRWVFPQAPMRQCASSLNTTWPQWFDVWDTSNFADREELQAVGLREAVTAIRELMATEVARLGGRWDRLVLAGISMGGATSIHTMFNLDIPTAAGGKLGAFLGFSCRCPFDGRSLAGMRRTLSLEKVPDHDHVLRNTPMLLEHCVDDPLVLVQNGRSLRETLHRFGAHVLWKEYPNGGHWFSAPHGIDDVVAFLDEHVVKKDSSLANQQSTPGAMDLT</sequence>
<dbReference type="InterPro" id="IPR050565">
    <property type="entry name" value="LYPA1-2/EST-like"/>
</dbReference>
<dbReference type="Gene3D" id="3.40.50.1820">
    <property type="entry name" value="alpha/beta hydrolase"/>
    <property type="match status" value="1"/>
</dbReference>
<dbReference type="PANTHER" id="PTHR10655">
    <property type="entry name" value="LYSOPHOSPHOLIPASE-RELATED"/>
    <property type="match status" value="1"/>
</dbReference>
<dbReference type="Proteomes" id="UP000319257">
    <property type="component" value="Unassembled WGS sequence"/>
</dbReference>
<proteinExistence type="inferred from homology"/>
<keyword evidence="4" id="KW-1185">Reference proteome</keyword>
<evidence type="ECO:0000313" key="4">
    <source>
        <dbReference type="Proteomes" id="UP000319257"/>
    </source>
</evidence>
<name>A0A507B3E2_9PEZI</name>